<keyword evidence="2" id="KW-1185">Reference proteome</keyword>
<reference evidence="1 2" key="1">
    <citation type="submission" date="2020-08" db="EMBL/GenBank/DDBJ databases">
        <title>Sequencing the genomes of 1000 actinobacteria strains.</title>
        <authorList>
            <person name="Klenk H.-P."/>
        </authorList>
    </citation>
    <scope>NUCLEOTIDE SEQUENCE [LARGE SCALE GENOMIC DNA]</scope>
    <source>
        <strain evidence="1 2">DSM 41530</strain>
    </source>
</reference>
<sequence length="98" mass="9610">MGAAHGAQIGTPRQQEGVDVVVRGDRAHRDDRGAGGGGHLVADAVGERGLVGAAEGRALVLGDLAGGDVDGVRAVGDERAGDLHGVMLGVAVRDPVGG</sequence>
<comment type="caution">
    <text evidence="1">The sequence shown here is derived from an EMBL/GenBank/DDBJ whole genome shotgun (WGS) entry which is preliminary data.</text>
</comment>
<dbReference type="EMBL" id="JACHNG010000002">
    <property type="protein sequence ID" value="MBB4789021.1"/>
    <property type="molecule type" value="Genomic_DNA"/>
</dbReference>
<evidence type="ECO:0000313" key="2">
    <source>
        <dbReference type="Proteomes" id="UP000530530"/>
    </source>
</evidence>
<organism evidence="1 2">
    <name type="scientific">Streptomyces rapamycinicus</name>
    <dbReference type="NCBI Taxonomy" id="1226757"/>
    <lineage>
        <taxon>Bacteria</taxon>
        <taxon>Bacillati</taxon>
        <taxon>Actinomycetota</taxon>
        <taxon>Actinomycetes</taxon>
        <taxon>Kitasatosporales</taxon>
        <taxon>Streptomycetaceae</taxon>
        <taxon>Streptomyces</taxon>
        <taxon>Streptomyces violaceusniger group</taxon>
    </lineage>
</organism>
<name>A0ABR6M330_9ACTN</name>
<gene>
    <name evidence="1" type="ORF">BJY27_010068</name>
</gene>
<proteinExistence type="predicted"/>
<accession>A0ABR6M330</accession>
<evidence type="ECO:0000313" key="1">
    <source>
        <dbReference type="EMBL" id="MBB4789021.1"/>
    </source>
</evidence>
<dbReference type="Proteomes" id="UP000530530">
    <property type="component" value="Unassembled WGS sequence"/>
</dbReference>
<protein>
    <submittedName>
        <fullName evidence="1">Uncharacterized protein</fullName>
    </submittedName>
</protein>